<dbReference type="Proteomes" id="UP001157353">
    <property type="component" value="Unassembled WGS sequence"/>
</dbReference>
<dbReference type="PANTHER" id="PTHR13748">
    <property type="entry name" value="COBW-RELATED"/>
    <property type="match status" value="1"/>
</dbReference>
<dbReference type="PANTHER" id="PTHR13748:SF46">
    <property type="entry name" value="ZINC CHAPERONE YEIR"/>
    <property type="match status" value="1"/>
</dbReference>
<organism evidence="2 3">
    <name type="scientific">Psychromonas marina</name>
    <dbReference type="NCBI Taxonomy" id="88364"/>
    <lineage>
        <taxon>Bacteria</taxon>
        <taxon>Pseudomonadati</taxon>
        <taxon>Pseudomonadota</taxon>
        <taxon>Gammaproteobacteria</taxon>
        <taxon>Alteromonadales</taxon>
        <taxon>Psychromonadaceae</taxon>
        <taxon>Psychromonas</taxon>
    </lineage>
</organism>
<feature type="domain" description="CobW/HypB/UreG nucleotide-binding" evidence="1">
    <location>
        <begin position="7"/>
        <end position="142"/>
    </location>
</feature>
<proteinExistence type="predicted"/>
<comment type="caution">
    <text evidence="2">The sequence shown here is derived from an EMBL/GenBank/DDBJ whole genome shotgun (WGS) entry which is preliminary data.</text>
</comment>
<dbReference type="SUPFAM" id="SSF52540">
    <property type="entry name" value="P-loop containing nucleoside triphosphate hydrolases"/>
    <property type="match status" value="1"/>
</dbReference>
<dbReference type="Gene3D" id="3.40.50.300">
    <property type="entry name" value="P-loop containing nucleotide triphosphate hydrolases"/>
    <property type="match status" value="1"/>
</dbReference>
<dbReference type="InterPro" id="IPR003495">
    <property type="entry name" value="CobW/HypB/UreG_nucleotide-bd"/>
</dbReference>
<dbReference type="EMBL" id="BSPQ01000004">
    <property type="protein sequence ID" value="GLS90474.1"/>
    <property type="molecule type" value="Genomic_DNA"/>
</dbReference>
<dbReference type="InterPro" id="IPR027417">
    <property type="entry name" value="P-loop_NTPase"/>
</dbReference>
<sequence>MKPKIATHIISGFLGAGKTTYLNQLLATKSADETWVVLVNEAGTSHFSQQRLASQGIIIKEVYGGCLCCSAGMPFRVALNQLIKAHQPQRIFIEPAGAGHLANIKTLLLGEFYRPILTLQSTICLLAHWQLIDTKFTDNEYYQGLLQQADKLCFYEQEAAHLAKKMALEYTKPLHKLHHTIDDLT</sequence>
<keyword evidence="3" id="KW-1185">Reference proteome</keyword>
<name>A0ABQ6DZR7_9GAMM</name>
<evidence type="ECO:0000259" key="1">
    <source>
        <dbReference type="Pfam" id="PF02492"/>
    </source>
</evidence>
<accession>A0ABQ6DZR7</accession>
<evidence type="ECO:0000313" key="3">
    <source>
        <dbReference type="Proteomes" id="UP001157353"/>
    </source>
</evidence>
<dbReference type="InterPro" id="IPR051316">
    <property type="entry name" value="Zinc-reg_GTPase_activator"/>
</dbReference>
<evidence type="ECO:0000313" key="2">
    <source>
        <dbReference type="EMBL" id="GLS90474.1"/>
    </source>
</evidence>
<protein>
    <recommendedName>
        <fullName evidence="1">CobW/HypB/UreG nucleotide-binding domain-containing protein</fullName>
    </recommendedName>
</protein>
<gene>
    <name evidence="2" type="ORF">GCM10007916_15410</name>
</gene>
<dbReference type="RefSeq" id="WP_284203602.1">
    <property type="nucleotide sequence ID" value="NZ_BSPQ01000004.1"/>
</dbReference>
<reference evidence="3" key="1">
    <citation type="journal article" date="2019" name="Int. J. Syst. Evol. Microbiol.">
        <title>The Global Catalogue of Microorganisms (GCM) 10K type strain sequencing project: providing services to taxonomists for standard genome sequencing and annotation.</title>
        <authorList>
            <consortium name="The Broad Institute Genomics Platform"/>
            <consortium name="The Broad Institute Genome Sequencing Center for Infectious Disease"/>
            <person name="Wu L."/>
            <person name="Ma J."/>
        </authorList>
    </citation>
    <scope>NUCLEOTIDE SEQUENCE [LARGE SCALE GENOMIC DNA]</scope>
    <source>
        <strain evidence="3">NBRC 103166</strain>
    </source>
</reference>
<dbReference type="Pfam" id="PF02492">
    <property type="entry name" value="cobW"/>
    <property type="match status" value="1"/>
</dbReference>